<dbReference type="AlphaFoldDB" id="A0A9X2L454"/>
<sequence length="302" mass="34445">MKYLKFIVPILLVYTSQNVFGQQIINQLTFDTEKGYFRIIYQWESNDSLFTGTVMPGDNVSPRILADVKSLSTGQFEYSYTINNQMDALYPLYEFSILLDEPVNEILTPNNQWDGSYLSRYRETSWAKVGGDIPGISSGDTLNGFSYVSNGIPSIKNSYSKNYVWYSFPSEPQGPTGRLGEVVDSLLTLKSGVLKKTLGPWSPNPTMNLISFTDSLETFRYRSCEELGWITNQGICNSLQVKLRNVRRHLERDKPKQARNVLHAFINQVEAQRGKHITEEGYALLYFNAEYLLDKLDSGKED</sequence>
<protein>
    <recommendedName>
        <fullName evidence="1">FIMAH domain-containing protein</fullName>
    </recommendedName>
</protein>
<accession>A0A9X2L454</accession>
<evidence type="ECO:0000259" key="1">
    <source>
        <dbReference type="Pfam" id="PF22888"/>
    </source>
</evidence>
<dbReference type="RefSeq" id="WP_255134821.1">
    <property type="nucleotide sequence ID" value="NZ_JANDBC010000002.1"/>
</dbReference>
<proteinExistence type="predicted"/>
<dbReference type="EMBL" id="JANDBC010000002">
    <property type="protein sequence ID" value="MCP9291947.1"/>
    <property type="molecule type" value="Genomic_DNA"/>
</dbReference>
<keyword evidence="3" id="KW-1185">Reference proteome</keyword>
<dbReference type="Pfam" id="PF22888">
    <property type="entry name" value="FIMAH"/>
    <property type="match status" value="1"/>
</dbReference>
<gene>
    <name evidence="2" type="ORF">NM125_10205</name>
</gene>
<dbReference type="InterPro" id="IPR054470">
    <property type="entry name" value="FIMAH_dom"/>
</dbReference>
<name>A0A9X2L454_9BACT</name>
<feature type="domain" description="FIMAH" evidence="1">
    <location>
        <begin position="225"/>
        <end position="293"/>
    </location>
</feature>
<evidence type="ECO:0000313" key="3">
    <source>
        <dbReference type="Proteomes" id="UP001139125"/>
    </source>
</evidence>
<dbReference type="Proteomes" id="UP001139125">
    <property type="component" value="Unassembled WGS sequence"/>
</dbReference>
<reference evidence="2" key="1">
    <citation type="submission" date="2022-06" db="EMBL/GenBank/DDBJ databases">
        <title>Gracilimonas sp. CAU 1638 isolated from sea sediment.</title>
        <authorList>
            <person name="Kim W."/>
        </authorList>
    </citation>
    <scope>NUCLEOTIDE SEQUENCE</scope>
    <source>
        <strain evidence="2">CAU 1638</strain>
    </source>
</reference>
<evidence type="ECO:0000313" key="2">
    <source>
        <dbReference type="EMBL" id="MCP9291947.1"/>
    </source>
</evidence>
<comment type="caution">
    <text evidence="2">The sequence shown here is derived from an EMBL/GenBank/DDBJ whole genome shotgun (WGS) entry which is preliminary data.</text>
</comment>
<organism evidence="2 3">
    <name type="scientific">Gracilimonas sediminicola</name>
    <dbReference type="NCBI Taxonomy" id="2952158"/>
    <lineage>
        <taxon>Bacteria</taxon>
        <taxon>Pseudomonadati</taxon>
        <taxon>Balneolota</taxon>
        <taxon>Balneolia</taxon>
        <taxon>Balneolales</taxon>
        <taxon>Balneolaceae</taxon>
        <taxon>Gracilimonas</taxon>
    </lineage>
</organism>